<proteinExistence type="predicted"/>
<evidence type="ECO:0008006" key="4">
    <source>
        <dbReference type="Google" id="ProtNLM"/>
    </source>
</evidence>
<organism evidence="2 3">
    <name type="scientific">Maritimibacter alkaliphilus HTCC2654</name>
    <dbReference type="NCBI Taxonomy" id="314271"/>
    <lineage>
        <taxon>Bacteria</taxon>
        <taxon>Pseudomonadati</taxon>
        <taxon>Pseudomonadota</taxon>
        <taxon>Alphaproteobacteria</taxon>
        <taxon>Rhodobacterales</taxon>
        <taxon>Roseobacteraceae</taxon>
        <taxon>Maritimibacter</taxon>
    </lineage>
</organism>
<dbReference type="HOGENOM" id="CLU_092041_0_0_5"/>
<dbReference type="eggNOG" id="ENOG5032S3Y">
    <property type="taxonomic scope" value="Bacteria"/>
</dbReference>
<evidence type="ECO:0000313" key="3">
    <source>
        <dbReference type="Proteomes" id="UP000002931"/>
    </source>
</evidence>
<dbReference type="RefSeq" id="WP_008327808.1">
    <property type="nucleotide sequence ID" value="NZ_CH902578.1"/>
</dbReference>
<feature type="compositionally biased region" description="Basic and acidic residues" evidence="1">
    <location>
        <begin position="119"/>
        <end position="134"/>
    </location>
</feature>
<feature type="region of interest" description="Disordered" evidence="1">
    <location>
        <begin position="119"/>
        <end position="141"/>
    </location>
</feature>
<dbReference type="Proteomes" id="UP000002931">
    <property type="component" value="Unassembled WGS sequence"/>
</dbReference>
<accession>A3VI27</accession>
<evidence type="ECO:0000256" key="1">
    <source>
        <dbReference type="SAM" id="MobiDB-lite"/>
    </source>
</evidence>
<dbReference type="STRING" id="314271.RB2654_00950"/>
<keyword evidence="3" id="KW-1185">Reference proteome</keyword>
<gene>
    <name evidence="2" type="ORF">RB2654_00950</name>
</gene>
<reference evidence="2 3" key="1">
    <citation type="journal article" date="2010" name="J. Bacteriol.">
        <title>Genome sequences of Pelagibaca bermudensis HTCC2601T and Maritimibacter alkaliphilus HTCC2654T, the type strains of two marine Roseobacter genera.</title>
        <authorList>
            <person name="Thrash J.C."/>
            <person name="Cho J.C."/>
            <person name="Ferriera S."/>
            <person name="Johnson J."/>
            <person name="Vergin K.L."/>
            <person name="Giovannoni S.J."/>
        </authorList>
    </citation>
    <scope>NUCLEOTIDE SEQUENCE [LARGE SCALE GENOMIC DNA]</scope>
    <source>
        <strain evidence="2 3">HTCC2654</strain>
    </source>
</reference>
<comment type="caution">
    <text evidence="2">The sequence shown here is derived from an EMBL/GenBank/DDBJ whole genome shotgun (WGS) entry which is preliminary data.</text>
</comment>
<dbReference type="AlphaFoldDB" id="A3VI27"/>
<name>A3VI27_9RHOB</name>
<dbReference type="EMBL" id="AAMT01000010">
    <property type="protein sequence ID" value="EAQ12026.1"/>
    <property type="molecule type" value="Genomic_DNA"/>
</dbReference>
<sequence>MQRYEYNVVPAPRKGKKARGIKGAEARFAHALAECMNEMAADGWEYLRTDTLPSEERAGITGRATVFQNMLVFRRAVSAEAAGIGRRLDEMSGDAIPRLPSATEANTVAEAAEGAALIDKIEDSSETSEDKKDATPPITAA</sequence>
<evidence type="ECO:0000313" key="2">
    <source>
        <dbReference type="EMBL" id="EAQ12026.1"/>
    </source>
</evidence>
<protein>
    <recommendedName>
        <fullName evidence="4">DUF4177 domain-containing protein</fullName>
    </recommendedName>
</protein>